<dbReference type="GO" id="GO:0006351">
    <property type="term" value="P:DNA-templated transcription"/>
    <property type="evidence" value="ECO:0007669"/>
    <property type="project" value="TreeGrafter"/>
</dbReference>
<protein>
    <submittedName>
        <fullName evidence="7">Transcriptional regulator, LysR family</fullName>
    </submittedName>
</protein>
<proteinExistence type="inferred from homology"/>
<dbReference type="FunFam" id="1.10.10.10:FF:000001">
    <property type="entry name" value="LysR family transcriptional regulator"/>
    <property type="match status" value="1"/>
</dbReference>
<dbReference type="Gene3D" id="1.10.10.10">
    <property type="entry name" value="Winged helix-like DNA-binding domain superfamily/Winged helix DNA-binding domain"/>
    <property type="match status" value="1"/>
</dbReference>
<name>R0EKE2_CAUVI</name>
<keyword evidence="4" id="KW-0804">Transcription</keyword>
<evidence type="ECO:0000256" key="4">
    <source>
        <dbReference type="ARBA" id="ARBA00023163"/>
    </source>
</evidence>
<evidence type="ECO:0000256" key="1">
    <source>
        <dbReference type="ARBA" id="ARBA00009437"/>
    </source>
</evidence>
<comment type="caution">
    <text evidence="7">The sequence shown here is derived from an EMBL/GenBank/DDBJ whole genome shotgun (WGS) entry which is preliminary data.</text>
</comment>
<sequence length="326" mass="34855" precursor="true">MIDRLQAMSVFVAIAEAGSFTAAARRLRLPLATVSRRLGELERHLGAQLLIRTTRRLALSPAGEAYLVSARRILEAVEASERAAAGEYTAPQGQLTLTGPVVFGRHYLLPIVTAFLEAFPEVDVRLLLSDRNLHLVEDHVDMALRIGRLPDSGLIATRVGQMRQVICASPGFLAARGVPRTPDDLSALPCVTFDFGGPTAAWLLRAPAGGLVEVPVRSRLSASTADAAAWAAEQGVGASRLMHYQCAEAVAQGRLQLLLESFEPDPQPVSLLHAPADILPLKTRLFLDFATPRLREALKALAAEGAGTLQRASKRDGPGAPSTTQS</sequence>
<dbReference type="InterPro" id="IPR058163">
    <property type="entry name" value="LysR-type_TF_proteobact-type"/>
</dbReference>
<dbReference type="GO" id="GO:0043565">
    <property type="term" value="F:sequence-specific DNA binding"/>
    <property type="evidence" value="ECO:0007669"/>
    <property type="project" value="TreeGrafter"/>
</dbReference>
<keyword evidence="8" id="KW-1185">Reference proteome</keyword>
<evidence type="ECO:0000256" key="3">
    <source>
        <dbReference type="ARBA" id="ARBA00023125"/>
    </source>
</evidence>
<dbReference type="PATRIC" id="fig|1292034.3.peg.1669"/>
<feature type="domain" description="HTH lysR-type" evidence="6">
    <location>
        <begin position="3"/>
        <end position="60"/>
    </location>
</feature>
<dbReference type="SUPFAM" id="SSF46785">
    <property type="entry name" value="Winged helix' DNA-binding domain"/>
    <property type="match status" value="1"/>
</dbReference>
<organism evidence="7 8">
    <name type="scientific">Caulobacter vibrioides OR37</name>
    <dbReference type="NCBI Taxonomy" id="1292034"/>
    <lineage>
        <taxon>Bacteria</taxon>
        <taxon>Pseudomonadati</taxon>
        <taxon>Pseudomonadota</taxon>
        <taxon>Alphaproteobacteria</taxon>
        <taxon>Caulobacterales</taxon>
        <taxon>Caulobacteraceae</taxon>
        <taxon>Caulobacter</taxon>
    </lineage>
</organism>
<dbReference type="STRING" id="1292034.OR37_01684"/>
<dbReference type="InterPro" id="IPR005119">
    <property type="entry name" value="LysR_subst-bd"/>
</dbReference>
<keyword evidence="2" id="KW-0805">Transcription regulation</keyword>
<dbReference type="CDD" id="cd08471">
    <property type="entry name" value="PBP2_CrgA_like_2"/>
    <property type="match status" value="1"/>
</dbReference>
<reference evidence="7 8" key="1">
    <citation type="journal article" date="2013" name="Genome Announc.">
        <title>Draft Genome Sequence for Caulobacter sp. Strain OR37, a Bacterium Tolerant to Heavy Metals.</title>
        <authorList>
            <person name="Utturkar S.M."/>
            <person name="Bollmann A."/>
            <person name="Brzoska R.M."/>
            <person name="Klingeman D.M."/>
            <person name="Epstein S.E."/>
            <person name="Palumbo A.V."/>
            <person name="Brown S.D."/>
        </authorList>
    </citation>
    <scope>NUCLEOTIDE SEQUENCE [LARGE SCALE GENOMIC DNA]</scope>
    <source>
        <strain evidence="7 8">OR37</strain>
    </source>
</reference>
<dbReference type="Pfam" id="PF03466">
    <property type="entry name" value="LysR_substrate"/>
    <property type="match status" value="1"/>
</dbReference>
<dbReference type="PROSITE" id="PS50931">
    <property type="entry name" value="HTH_LYSR"/>
    <property type="match status" value="1"/>
</dbReference>
<keyword evidence="3" id="KW-0238">DNA-binding</keyword>
<dbReference type="EMBL" id="APMP01000007">
    <property type="protein sequence ID" value="ENZ82414.1"/>
    <property type="molecule type" value="Genomic_DNA"/>
</dbReference>
<feature type="region of interest" description="Disordered" evidence="5">
    <location>
        <begin position="306"/>
        <end position="326"/>
    </location>
</feature>
<accession>R0EKE2</accession>
<dbReference type="InterPro" id="IPR036388">
    <property type="entry name" value="WH-like_DNA-bd_sf"/>
</dbReference>
<dbReference type="InterPro" id="IPR036390">
    <property type="entry name" value="WH_DNA-bd_sf"/>
</dbReference>
<dbReference type="InterPro" id="IPR000847">
    <property type="entry name" value="LysR_HTH_N"/>
</dbReference>
<dbReference type="SUPFAM" id="SSF53850">
    <property type="entry name" value="Periplasmic binding protein-like II"/>
    <property type="match status" value="1"/>
</dbReference>
<evidence type="ECO:0000256" key="2">
    <source>
        <dbReference type="ARBA" id="ARBA00023015"/>
    </source>
</evidence>
<dbReference type="PANTHER" id="PTHR30537">
    <property type="entry name" value="HTH-TYPE TRANSCRIPTIONAL REGULATOR"/>
    <property type="match status" value="1"/>
</dbReference>
<dbReference type="GO" id="GO:0003700">
    <property type="term" value="F:DNA-binding transcription factor activity"/>
    <property type="evidence" value="ECO:0007669"/>
    <property type="project" value="InterPro"/>
</dbReference>
<evidence type="ECO:0000313" key="8">
    <source>
        <dbReference type="Proteomes" id="UP000013063"/>
    </source>
</evidence>
<evidence type="ECO:0000259" key="6">
    <source>
        <dbReference type="PROSITE" id="PS50931"/>
    </source>
</evidence>
<comment type="similarity">
    <text evidence="1">Belongs to the LysR transcriptional regulatory family.</text>
</comment>
<evidence type="ECO:0000313" key="7">
    <source>
        <dbReference type="EMBL" id="ENZ82414.1"/>
    </source>
</evidence>
<dbReference type="RefSeq" id="WP_004618108.1">
    <property type="nucleotide sequence ID" value="NZ_APMP01000007.1"/>
</dbReference>
<dbReference type="Pfam" id="PF00126">
    <property type="entry name" value="HTH_1"/>
    <property type="match status" value="1"/>
</dbReference>
<dbReference type="AlphaFoldDB" id="R0EKE2"/>
<dbReference type="Proteomes" id="UP000013063">
    <property type="component" value="Unassembled WGS sequence"/>
</dbReference>
<dbReference type="PANTHER" id="PTHR30537:SF5">
    <property type="entry name" value="HTH-TYPE TRANSCRIPTIONAL ACTIVATOR TTDR-RELATED"/>
    <property type="match status" value="1"/>
</dbReference>
<gene>
    <name evidence="7" type="ORF">OR37_01684</name>
</gene>
<dbReference type="eggNOG" id="COG0583">
    <property type="taxonomic scope" value="Bacteria"/>
</dbReference>
<evidence type="ECO:0000256" key="5">
    <source>
        <dbReference type="SAM" id="MobiDB-lite"/>
    </source>
</evidence>
<dbReference type="Gene3D" id="3.40.190.290">
    <property type="match status" value="1"/>
</dbReference>